<comment type="caution">
    <text evidence="2">The sequence shown here is derived from an EMBL/GenBank/DDBJ whole genome shotgun (WGS) entry which is preliminary data.</text>
</comment>
<dbReference type="AlphaFoldDB" id="A0A4D9EHB5"/>
<feature type="region of interest" description="Disordered" evidence="1">
    <location>
        <begin position="20"/>
        <end position="52"/>
    </location>
</feature>
<evidence type="ECO:0000313" key="2">
    <source>
        <dbReference type="EMBL" id="TFK07213.1"/>
    </source>
</evidence>
<evidence type="ECO:0000313" key="3">
    <source>
        <dbReference type="Proteomes" id="UP000297703"/>
    </source>
</evidence>
<evidence type="ECO:0000256" key="1">
    <source>
        <dbReference type="SAM" id="MobiDB-lite"/>
    </source>
</evidence>
<dbReference type="EMBL" id="QXTE01000087">
    <property type="protein sequence ID" value="TFK07213.1"/>
    <property type="molecule type" value="Genomic_DNA"/>
</dbReference>
<dbReference type="Proteomes" id="UP000297703">
    <property type="component" value="Unassembled WGS sequence"/>
</dbReference>
<accession>A0A4D9EHB5</accession>
<keyword evidence="3" id="KW-1185">Reference proteome</keyword>
<reference evidence="2 3" key="2">
    <citation type="submission" date="2019-04" db="EMBL/GenBank/DDBJ databases">
        <title>The genome sequence of big-headed turtle.</title>
        <authorList>
            <person name="Gong S."/>
        </authorList>
    </citation>
    <scope>NUCLEOTIDE SEQUENCE [LARGE SCALE GENOMIC DNA]</scope>
    <source>
        <strain evidence="2">DO16091913</strain>
        <tissue evidence="2">Muscle</tissue>
    </source>
</reference>
<name>A0A4D9EHB5_9SAUR</name>
<organism evidence="2 3">
    <name type="scientific">Platysternon megacephalum</name>
    <name type="common">big-headed turtle</name>
    <dbReference type="NCBI Taxonomy" id="55544"/>
    <lineage>
        <taxon>Eukaryota</taxon>
        <taxon>Metazoa</taxon>
        <taxon>Chordata</taxon>
        <taxon>Craniata</taxon>
        <taxon>Vertebrata</taxon>
        <taxon>Euteleostomi</taxon>
        <taxon>Archelosauria</taxon>
        <taxon>Testudinata</taxon>
        <taxon>Testudines</taxon>
        <taxon>Cryptodira</taxon>
        <taxon>Durocryptodira</taxon>
        <taxon>Testudinoidea</taxon>
        <taxon>Platysternidae</taxon>
        <taxon>Platysternon</taxon>
    </lineage>
</organism>
<protein>
    <submittedName>
        <fullName evidence="2">NADH dehydrogenase</fullName>
    </submittedName>
</protein>
<sequence>MAAGSQRFIPKDMLGFYPETPVAYNSSTSPHNPPPPRHSLFHSGGGETTWRKLSDTDYKEPLLIKSPLSPNLNIRLPQQKRSLGDGNPFPPNLLFTVLLLLGTME</sequence>
<gene>
    <name evidence="2" type="ORF">DR999_PMT09892</name>
</gene>
<proteinExistence type="predicted"/>
<reference evidence="2 3" key="1">
    <citation type="submission" date="2019-04" db="EMBL/GenBank/DDBJ databases">
        <title>Draft genome of the big-headed turtle Platysternon megacephalum.</title>
        <authorList>
            <person name="Gong S."/>
        </authorList>
    </citation>
    <scope>NUCLEOTIDE SEQUENCE [LARGE SCALE GENOMIC DNA]</scope>
    <source>
        <strain evidence="2">DO16091913</strain>
        <tissue evidence="2">Muscle</tissue>
    </source>
</reference>